<dbReference type="AlphaFoldDB" id="A0A554VQ32"/>
<gene>
    <name evidence="1" type="ORF">FOF46_03405</name>
</gene>
<dbReference type="EMBL" id="VLNR01000005">
    <property type="protein sequence ID" value="TSE10640.1"/>
    <property type="molecule type" value="Genomic_DNA"/>
</dbReference>
<proteinExistence type="predicted"/>
<keyword evidence="2" id="KW-1185">Reference proteome</keyword>
<reference evidence="1 2" key="1">
    <citation type="submission" date="2019-07" db="EMBL/GenBank/DDBJ databases">
        <title>The draft genome sequence of Aquimarina algiphila M91.</title>
        <authorList>
            <person name="Meng X."/>
        </authorList>
    </citation>
    <scope>NUCLEOTIDE SEQUENCE [LARGE SCALE GENOMIC DNA]</scope>
    <source>
        <strain evidence="1 2">M91</strain>
    </source>
</reference>
<dbReference type="Proteomes" id="UP000318833">
    <property type="component" value="Unassembled WGS sequence"/>
</dbReference>
<name>A0A554VQ32_9FLAO</name>
<evidence type="ECO:0000313" key="1">
    <source>
        <dbReference type="EMBL" id="TSE10640.1"/>
    </source>
</evidence>
<sequence length="107" mass="12814">MIVFIFIGHFQRECYSQTIRTNSIVDIEEVIKQKENDKRQQAMLINFEKRYKIDDRILVEEFQNYYELIVSHLDKNGYTGGAEGYTLDKKTGKIKMVWHEHPMKLPE</sequence>
<comment type="caution">
    <text evidence="1">The sequence shown here is derived from an EMBL/GenBank/DDBJ whole genome shotgun (WGS) entry which is preliminary data.</text>
</comment>
<evidence type="ECO:0000313" key="2">
    <source>
        <dbReference type="Proteomes" id="UP000318833"/>
    </source>
</evidence>
<organism evidence="1 2">
    <name type="scientific">Aquimarina algiphila</name>
    <dbReference type="NCBI Taxonomy" id="2047982"/>
    <lineage>
        <taxon>Bacteria</taxon>
        <taxon>Pseudomonadati</taxon>
        <taxon>Bacteroidota</taxon>
        <taxon>Flavobacteriia</taxon>
        <taxon>Flavobacteriales</taxon>
        <taxon>Flavobacteriaceae</taxon>
        <taxon>Aquimarina</taxon>
    </lineage>
</organism>
<dbReference type="RefSeq" id="WP_160114240.1">
    <property type="nucleotide sequence ID" value="NZ_CANMXV010000006.1"/>
</dbReference>
<accession>A0A554VQ32</accession>
<protein>
    <submittedName>
        <fullName evidence="1">Uncharacterized protein</fullName>
    </submittedName>
</protein>